<gene>
    <name evidence="1" type="ORF">MTR67_039355</name>
</gene>
<dbReference type="EMBL" id="CP133620">
    <property type="protein sequence ID" value="WMV45970.1"/>
    <property type="molecule type" value="Genomic_DNA"/>
</dbReference>
<evidence type="ECO:0000313" key="1">
    <source>
        <dbReference type="EMBL" id="WMV45970.1"/>
    </source>
</evidence>
<keyword evidence="2" id="KW-1185">Reference proteome</keyword>
<reference evidence="1" key="1">
    <citation type="submission" date="2023-08" db="EMBL/GenBank/DDBJ databases">
        <title>A de novo genome assembly of Solanum verrucosum Schlechtendal, a Mexican diploid species geographically isolated from the other diploid A-genome species in potato relatives.</title>
        <authorList>
            <person name="Hosaka K."/>
        </authorList>
    </citation>
    <scope>NUCLEOTIDE SEQUENCE</scope>
    <source>
        <tissue evidence="1">Young leaves</tissue>
    </source>
</reference>
<accession>A0AAF0UGR7</accession>
<organism evidence="1 2">
    <name type="scientific">Solanum verrucosum</name>
    <dbReference type="NCBI Taxonomy" id="315347"/>
    <lineage>
        <taxon>Eukaryota</taxon>
        <taxon>Viridiplantae</taxon>
        <taxon>Streptophyta</taxon>
        <taxon>Embryophyta</taxon>
        <taxon>Tracheophyta</taxon>
        <taxon>Spermatophyta</taxon>
        <taxon>Magnoliopsida</taxon>
        <taxon>eudicotyledons</taxon>
        <taxon>Gunneridae</taxon>
        <taxon>Pentapetalae</taxon>
        <taxon>asterids</taxon>
        <taxon>lamiids</taxon>
        <taxon>Solanales</taxon>
        <taxon>Solanaceae</taxon>
        <taxon>Solanoideae</taxon>
        <taxon>Solaneae</taxon>
        <taxon>Solanum</taxon>
    </lineage>
</organism>
<sequence length="225" mass="26362">IVWRWLGYIEVKMSKEEVNGSQAGHRDGIDDINSVYNSSRVVEMGAICIPQADGNEIFEASKWLAELPNNSITSEEELIIAFNARFFPPLRMMELRDDIQGFKRWEDEPIHETWVRLSTEWIWLDGNSPNVRLELQGTSSYPINMCPHRILANGFYPKLMSPVYLRQVGHLFTVWSYMTPDSMICSHGLCRLNTYSYHARCALWFLEEFYKVWVVVWDSIYTLHE</sequence>
<proteinExistence type="predicted"/>
<name>A0AAF0UGR7_SOLVR</name>
<dbReference type="AlphaFoldDB" id="A0AAF0UGR7"/>
<evidence type="ECO:0000313" key="2">
    <source>
        <dbReference type="Proteomes" id="UP001234989"/>
    </source>
</evidence>
<feature type="non-terminal residue" evidence="1">
    <location>
        <position position="1"/>
    </location>
</feature>
<protein>
    <submittedName>
        <fullName evidence="1">Uncharacterized protein</fullName>
    </submittedName>
</protein>
<dbReference type="Proteomes" id="UP001234989">
    <property type="component" value="Chromosome 9"/>
</dbReference>